<proteinExistence type="predicted"/>
<dbReference type="AlphaFoldDB" id="A0A9Q0Q9N0"/>
<accession>A0A9Q0Q9N0</accession>
<protein>
    <submittedName>
        <fullName evidence="2">Uncharacterized protein</fullName>
    </submittedName>
</protein>
<comment type="caution">
    <text evidence="2">The sequence shown here is derived from an EMBL/GenBank/DDBJ whole genome shotgun (WGS) entry which is preliminary data.</text>
</comment>
<reference evidence="2" key="1">
    <citation type="submission" date="2022-11" db="EMBL/GenBank/DDBJ databases">
        <authorList>
            <person name="Hyden B.L."/>
            <person name="Feng K."/>
            <person name="Yates T."/>
            <person name="Jawdy S."/>
            <person name="Smart L.B."/>
            <person name="Muchero W."/>
        </authorList>
    </citation>
    <scope>NUCLEOTIDE SEQUENCE</scope>
    <source>
        <tissue evidence="2">Shoot tip</tissue>
    </source>
</reference>
<evidence type="ECO:0000256" key="1">
    <source>
        <dbReference type="SAM" id="SignalP"/>
    </source>
</evidence>
<keyword evidence="1" id="KW-0732">Signal</keyword>
<dbReference type="Proteomes" id="UP001151752">
    <property type="component" value="Chromosome 1"/>
</dbReference>
<dbReference type="EMBL" id="JAPFFM010000016">
    <property type="protein sequence ID" value="KAJ6702381.1"/>
    <property type="molecule type" value="Genomic_DNA"/>
</dbReference>
<evidence type="ECO:0000313" key="2">
    <source>
        <dbReference type="EMBL" id="KAJ6702381.1"/>
    </source>
</evidence>
<sequence>MAFIGFMDIFMLLFLYEPIINSTTQYLYLSSSVVFGCLFEKFLRFNSFRNDGHLGLHKVFMNYLKGITNDQGLL</sequence>
<keyword evidence="3" id="KW-1185">Reference proteome</keyword>
<evidence type="ECO:0000313" key="3">
    <source>
        <dbReference type="Proteomes" id="UP001151752"/>
    </source>
</evidence>
<feature type="signal peptide" evidence="1">
    <location>
        <begin position="1"/>
        <end position="22"/>
    </location>
</feature>
<organism evidence="2 3">
    <name type="scientific">Salix koriyanagi</name>
    <dbReference type="NCBI Taxonomy" id="2511006"/>
    <lineage>
        <taxon>Eukaryota</taxon>
        <taxon>Viridiplantae</taxon>
        <taxon>Streptophyta</taxon>
        <taxon>Embryophyta</taxon>
        <taxon>Tracheophyta</taxon>
        <taxon>Spermatophyta</taxon>
        <taxon>Magnoliopsida</taxon>
        <taxon>eudicotyledons</taxon>
        <taxon>Gunneridae</taxon>
        <taxon>Pentapetalae</taxon>
        <taxon>rosids</taxon>
        <taxon>fabids</taxon>
        <taxon>Malpighiales</taxon>
        <taxon>Salicaceae</taxon>
        <taxon>Saliceae</taxon>
        <taxon>Salix</taxon>
    </lineage>
</organism>
<reference evidence="2" key="2">
    <citation type="journal article" date="2023" name="Int. J. Mol. Sci.">
        <title>De Novo Assembly and Annotation of 11 Diverse Shrub Willow (Salix) Genomes Reveals Novel Gene Organization in Sex-Linked Regions.</title>
        <authorList>
            <person name="Hyden B."/>
            <person name="Feng K."/>
            <person name="Yates T.B."/>
            <person name="Jawdy S."/>
            <person name="Cereghino C."/>
            <person name="Smart L.B."/>
            <person name="Muchero W."/>
        </authorList>
    </citation>
    <scope>NUCLEOTIDE SEQUENCE</scope>
    <source>
        <tissue evidence="2">Shoot tip</tissue>
    </source>
</reference>
<name>A0A9Q0Q9N0_9ROSI</name>
<feature type="chain" id="PRO_5040146318" evidence="1">
    <location>
        <begin position="23"/>
        <end position="74"/>
    </location>
</feature>
<gene>
    <name evidence="2" type="ORF">OIU74_013522</name>
</gene>